<proteinExistence type="inferred from homology"/>
<dbReference type="InterPro" id="IPR001242">
    <property type="entry name" value="Condensation_dom"/>
</dbReference>
<dbReference type="InterPro" id="IPR045851">
    <property type="entry name" value="AMP-bd_C_sf"/>
</dbReference>
<dbReference type="GO" id="GO:0003824">
    <property type="term" value="F:catalytic activity"/>
    <property type="evidence" value="ECO:0007669"/>
    <property type="project" value="InterPro"/>
</dbReference>
<dbReference type="AlphaFoldDB" id="A0A7Y7XUU8"/>
<dbReference type="InterPro" id="IPR020845">
    <property type="entry name" value="AMP-binding_CS"/>
</dbReference>
<dbReference type="InterPro" id="IPR010071">
    <property type="entry name" value="AA_adenyl_dom"/>
</dbReference>
<evidence type="ECO:0000313" key="6">
    <source>
        <dbReference type="EMBL" id="NWC12737.1"/>
    </source>
</evidence>
<organism evidence="6 7">
    <name type="scientific">Pseudomonas gingeri</name>
    <dbReference type="NCBI Taxonomy" id="117681"/>
    <lineage>
        <taxon>Bacteria</taxon>
        <taxon>Pseudomonadati</taxon>
        <taxon>Pseudomonadota</taxon>
        <taxon>Gammaproteobacteria</taxon>
        <taxon>Pseudomonadales</taxon>
        <taxon>Pseudomonadaceae</taxon>
        <taxon>Pseudomonas</taxon>
    </lineage>
</organism>
<dbReference type="FunFam" id="3.40.50.980:FF:000002">
    <property type="entry name" value="Enterobactin synthetase component F"/>
    <property type="match status" value="1"/>
</dbReference>
<name>A0A7Y7XUU8_9PSED</name>
<dbReference type="GO" id="GO:0005737">
    <property type="term" value="C:cytoplasm"/>
    <property type="evidence" value="ECO:0007669"/>
    <property type="project" value="TreeGrafter"/>
</dbReference>
<dbReference type="InterPro" id="IPR023213">
    <property type="entry name" value="CAT-like_dom_sf"/>
</dbReference>
<keyword evidence="4" id="KW-0597">Phosphoprotein</keyword>
<dbReference type="FunFam" id="1.10.1200.10:FF:000005">
    <property type="entry name" value="Nonribosomal peptide synthetase 1"/>
    <property type="match status" value="1"/>
</dbReference>
<dbReference type="PROSITE" id="PS00455">
    <property type="entry name" value="AMP_BINDING"/>
    <property type="match status" value="1"/>
</dbReference>
<dbReference type="GO" id="GO:0044550">
    <property type="term" value="P:secondary metabolite biosynthetic process"/>
    <property type="evidence" value="ECO:0007669"/>
    <property type="project" value="UniProtKB-ARBA"/>
</dbReference>
<dbReference type="SMART" id="SM00823">
    <property type="entry name" value="PKS_PP"/>
    <property type="match status" value="1"/>
</dbReference>
<keyword evidence="3" id="KW-0596">Phosphopantetheine</keyword>
<dbReference type="SUPFAM" id="SSF52777">
    <property type="entry name" value="CoA-dependent acyltransferases"/>
    <property type="match status" value="2"/>
</dbReference>
<evidence type="ECO:0000256" key="1">
    <source>
        <dbReference type="ARBA" id="ARBA00001957"/>
    </source>
</evidence>
<feature type="domain" description="Carrier" evidence="5">
    <location>
        <begin position="973"/>
        <end position="1047"/>
    </location>
</feature>
<dbReference type="NCBIfam" id="TIGR01733">
    <property type="entry name" value="AA-adenyl-dom"/>
    <property type="match status" value="1"/>
</dbReference>
<dbReference type="InterPro" id="IPR025110">
    <property type="entry name" value="AMP-bd_C"/>
</dbReference>
<dbReference type="InterPro" id="IPR036736">
    <property type="entry name" value="ACP-like_sf"/>
</dbReference>
<dbReference type="RefSeq" id="WP_103032461.1">
    <property type="nucleotide sequence ID" value="NZ_JBHSAG010000008.1"/>
</dbReference>
<evidence type="ECO:0000256" key="3">
    <source>
        <dbReference type="ARBA" id="ARBA00022450"/>
    </source>
</evidence>
<dbReference type="PROSITE" id="PS00012">
    <property type="entry name" value="PHOSPHOPANTETHEINE"/>
    <property type="match status" value="1"/>
</dbReference>
<dbReference type="InterPro" id="IPR009081">
    <property type="entry name" value="PP-bd_ACP"/>
</dbReference>
<comment type="cofactor">
    <cofactor evidence="1">
        <name>pantetheine 4'-phosphate</name>
        <dbReference type="ChEBI" id="CHEBI:47942"/>
    </cofactor>
</comment>
<dbReference type="Pfam" id="PF00550">
    <property type="entry name" value="PP-binding"/>
    <property type="match status" value="1"/>
</dbReference>
<dbReference type="Gene3D" id="3.30.559.30">
    <property type="entry name" value="Nonribosomal peptide synthetase, condensation domain"/>
    <property type="match status" value="1"/>
</dbReference>
<dbReference type="PANTHER" id="PTHR45527">
    <property type="entry name" value="NONRIBOSOMAL PEPTIDE SYNTHETASE"/>
    <property type="match status" value="1"/>
</dbReference>
<gene>
    <name evidence="6" type="ORF">HX845_03685</name>
</gene>
<dbReference type="Proteomes" id="UP000517547">
    <property type="component" value="Unassembled WGS sequence"/>
</dbReference>
<sequence>MELSRATDMDDTAVTREGFPLTASQRDIWLDQMSRGDSPLYNIGGYVELNGTIVPQLVQRAVECLVAKHDALRTVLRAGADGLPVQSFAPTLAVSVPLYSVATQADPLAAARRLMQQQIQQPYELEGGPLFRFFLVRLDDTHNLLGTQAHHLILDGWGFGQMLASLGGIYSALARGEEPDLVAPSYIDFIADDQQYRDSSRYTRDRDYWLAKYRTLPDPMLLPRYRGRWASDSVVQAFPTSLHERMKALASTCQASAFHVLLAAVYLCFAGTSQRNDWVLGVPILNRGNARFKSTLGLFTQVSALRFDFADGLSFGELVCGVRDVLRQDLRHQRYPLSEMNRALGLLREDRSQLFEISVSYEQDDHDYRYGEAQAHTVKVSNRHESTPLTLHLRSNRYNDKAWIHLVYNEAYFEPAEVQALAERLTFVLEQGLENTVLALREFVLVTPAETERLAAWNATEAAHDLEQTIQQVFEAQVRRTPEAVAVVAGERSLTYRQLNERANQLAHCLREQGVQPDARVAICVERGLELVIGLWAIVKAGGAYVPLDPGYPPERLEHMLRDSSSVLLLVHAATRHLPGAVTIPVLDFDHDTWHDQPVSEVQVPGLTASNLAYVIYTSGSTGTPKGVALEHRGLCNLVHWSSKLFTGDRSGALLQKSPFSFDGSVWEFFWPLTVGMRLVLARPDGQWESAYLAQTVREQQVTVIKFVPAMLQQFLELEEVSQCTSLTDVFCGGGELTAALAHRVRERLPGVRLHNVYGPTEATVDSTVWTLEPGAAIPDIQLPIGRPICNTRLYVLDAQDRPVPIGFSGQLHIGGVGVARGYLGLPQLVAERFIDSPFVAGDRLYRTGDLVRYRADGNLEFLGRDDFQVKLRGFRLELGEIEARLSAHDRVREAVVLMRDERLVAYFTPRDPAQVPAIEALRNHLSTLLPDYMVPSAYVRLDAWPLTPNGKLDRQALPAPGIEAVISRRYEAPQGAVEIALAQIWAEVLKLERVGRNDHFFELGGHSLLAMKLVARMRDAGLEADASAIFSEPRLAALATRTVGRVQALEIPATTIPTLNRRRRL</sequence>
<dbReference type="Pfam" id="PF13193">
    <property type="entry name" value="AMP-binding_C"/>
    <property type="match status" value="1"/>
</dbReference>
<evidence type="ECO:0000313" key="7">
    <source>
        <dbReference type="Proteomes" id="UP000517547"/>
    </source>
</evidence>
<dbReference type="SUPFAM" id="SSF56801">
    <property type="entry name" value="Acetyl-CoA synthetase-like"/>
    <property type="match status" value="1"/>
</dbReference>
<dbReference type="Gene3D" id="1.10.1200.10">
    <property type="entry name" value="ACP-like"/>
    <property type="match status" value="1"/>
</dbReference>
<dbReference type="InterPro" id="IPR000873">
    <property type="entry name" value="AMP-dep_synth/lig_dom"/>
</dbReference>
<dbReference type="GO" id="GO:0031177">
    <property type="term" value="F:phosphopantetheine binding"/>
    <property type="evidence" value="ECO:0007669"/>
    <property type="project" value="InterPro"/>
</dbReference>
<evidence type="ECO:0000256" key="4">
    <source>
        <dbReference type="ARBA" id="ARBA00022553"/>
    </source>
</evidence>
<dbReference type="Pfam" id="PF00668">
    <property type="entry name" value="Condensation"/>
    <property type="match status" value="1"/>
</dbReference>
<comment type="caution">
    <text evidence="6">The sequence shown here is derived from an EMBL/GenBank/DDBJ whole genome shotgun (WGS) entry which is preliminary data.</text>
</comment>
<evidence type="ECO:0000256" key="2">
    <source>
        <dbReference type="ARBA" id="ARBA00006432"/>
    </source>
</evidence>
<dbReference type="Gene3D" id="3.30.300.30">
    <property type="match status" value="1"/>
</dbReference>
<dbReference type="SUPFAM" id="SSF47336">
    <property type="entry name" value="ACP-like"/>
    <property type="match status" value="1"/>
</dbReference>
<dbReference type="Gene3D" id="3.30.559.10">
    <property type="entry name" value="Chloramphenicol acetyltransferase-like domain"/>
    <property type="match status" value="1"/>
</dbReference>
<comment type="similarity">
    <text evidence="2">Belongs to the ATP-dependent AMP-binding enzyme family.</text>
</comment>
<dbReference type="InterPro" id="IPR020806">
    <property type="entry name" value="PKS_PP-bd"/>
</dbReference>
<dbReference type="FunFam" id="3.40.50.12780:FF:000012">
    <property type="entry name" value="Non-ribosomal peptide synthetase"/>
    <property type="match status" value="1"/>
</dbReference>
<dbReference type="GO" id="GO:0043041">
    <property type="term" value="P:amino acid activation for nonribosomal peptide biosynthetic process"/>
    <property type="evidence" value="ECO:0007669"/>
    <property type="project" value="TreeGrafter"/>
</dbReference>
<dbReference type="FunFam" id="3.30.300.30:FF:000010">
    <property type="entry name" value="Enterobactin synthetase component F"/>
    <property type="match status" value="1"/>
</dbReference>
<dbReference type="PROSITE" id="PS50075">
    <property type="entry name" value="CARRIER"/>
    <property type="match status" value="1"/>
</dbReference>
<dbReference type="PANTHER" id="PTHR45527:SF1">
    <property type="entry name" value="FATTY ACID SYNTHASE"/>
    <property type="match status" value="1"/>
</dbReference>
<evidence type="ECO:0000259" key="5">
    <source>
        <dbReference type="PROSITE" id="PS50075"/>
    </source>
</evidence>
<dbReference type="EMBL" id="JACAQE010000001">
    <property type="protein sequence ID" value="NWC12737.1"/>
    <property type="molecule type" value="Genomic_DNA"/>
</dbReference>
<dbReference type="FunFam" id="3.40.50.980:FF:000001">
    <property type="entry name" value="Non-ribosomal peptide synthetase"/>
    <property type="match status" value="1"/>
</dbReference>
<accession>A0A7Y7XUU8</accession>
<dbReference type="Gene3D" id="3.40.50.980">
    <property type="match status" value="2"/>
</dbReference>
<dbReference type="InterPro" id="IPR006162">
    <property type="entry name" value="Ppantetheine_attach_site"/>
</dbReference>
<dbReference type="Pfam" id="PF00501">
    <property type="entry name" value="AMP-binding"/>
    <property type="match status" value="1"/>
</dbReference>
<dbReference type="Gene3D" id="2.30.38.10">
    <property type="entry name" value="Luciferase, Domain 3"/>
    <property type="match status" value="1"/>
</dbReference>
<dbReference type="FunFam" id="2.30.38.10:FF:000001">
    <property type="entry name" value="Non-ribosomal peptide synthetase PvdI"/>
    <property type="match status" value="1"/>
</dbReference>
<protein>
    <submittedName>
        <fullName evidence="6">Non-ribosomal peptide synthetase</fullName>
    </submittedName>
</protein>
<reference evidence="6 7" key="1">
    <citation type="submission" date="2020-04" db="EMBL/GenBank/DDBJ databases">
        <title>Molecular characterization of pseudomonads from Agaricus bisporus reveal novel blotch 2 pathogens in Western Europe.</title>
        <authorList>
            <person name="Taparia T."/>
            <person name="Krijger M."/>
            <person name="Haynes E."/>
            <person name="Elpinstone J.G."/>
            <person name="Noble R."/>
            <person name="Van Der Wolf J."/>
        </authorList>
    </citation>
    <scope>NUCLEOTIDE SEQUENCE [LARGE SCALE GENOMIC DNA]</scope>
    <source>
        <strain evidence="6 7">IPO3738</strain>
    </source>
</reference>
<dbReference type="CDD" id="cd05930">
    <property type="entry name" value="A_NRPS"/>
    <property type="match status" value="1"/>
</dbReference>